<feature type="domain" description="Helix-turn-helix" evidence="1">
    <location>
        <begin position="29"/>
        <end position="76"/>
    </location>
</feature>
<name>A0A4P7UHT2_9ACTN</name>
<evidence type="ECO:0000259" key="1">
    <source>
        <dbReference type="Pfam" id="PF12728"/>
    </source>
</evidence>
<dbReference type="AlphaFoldDB" id="A0A4P7UHT2"/>
<evidence type="ECO:0000313" key="2">
    <source>
        <dbReference type="EMBL" id="QCC78811.1"/>
    </source>
</evidence>
<evidence type="ECO:0000313" key="3">
    <source>
        <dbReference type="Proteomes" id="UP000297025"/>
    </source>
</evidence>
<dbReference type="KEGG" id="ndp:E2C04_16620"/>
<dbReference type="GO" id="GO:0003677">
    <property type="term" value="F:DNA binding"/>
    <property type="evidence" value="ECO:0007669"/>
    <property type="project" value="InterPro"/>
</dbReference>
<organism evidence="2 3">
    <name type="scientific">Nocardioides daphniae</name>
    <dbReference type="NCBI Taxonomy" id="402297"/>
    <lineage>
        <taxon>Bacteria</taxon>
        <taxon>Bacillati</taxon>
        <taxon>Actinomycetota</taxon>
        <taxon>Actinomycetes</taxon>
        <taxon>Propionibacteriales</taxon>
        <taxon>Nocardioidaceae</taxon>
        <taxon>Nocardioides</taxon>
    </lineage>
</organism>
<accession>A0A4P7UHT2</accession>
<dbReference type="InterPro" id="IPR010093">
    <property type="entry name" value="SinI_DNA-bd"/>
</dbReference>
<dbReference type="InterPro" id="IPR041657">
    <property type="entry name" value="HTH_17"/>
</dbReference>
<proteinExistence type="predicted"/>
<dbReference type="EMBL" id="CP038462">
    <property type="protein sequence ID" value="QCC78811.1"/>
    <property type="molecule type" value="Genomic_DNA"/>
</dbReference>
<dbReference type="Pfam" id="PF12728">
    <property type="entry name" value="HTH_17"/>
    <property type="match status" value="1"/>
</dbReference>
<sequence>MPQTTTGPEPVTVRPNVWLLSSDEIPPLLFTCEQAARFLNVGRHRIFDLIRVGELRSVKVGNSRRISARALADYVAALEVTSG</sequence>
<gene>
    <name evidence="2" type="ORF">E2C04_16620</name>
</gene>
<dbReference type="Proteomes" id="UP000297025">
    <property type="component" value="Chromosome"/>
</dbReference>
<dbReference type="NCBIfam" id="TIGR01764">
    <property type="entry name" value="excise"/>
    <property type="match status" value="1"/>
</dbReference>
<reference evidence="2 3" key="1">
    <citation type="journal article" date="2008" name="Int. J. Syst. Evol. Microbiol.">
        <title>Nocardioides daphniae sp. nov., isolated from Daphnia cucullata (Crustacea: Cladocera).</title>
        <authorList>
            <person name="Toth E.M."/>
            <person name="Keki Z."/>
            <person name="Homonnay Z.G."/>
            <person name="Borsodi A.K."/>
            <person name="Marialigeti K."/>
            <person name="Schumann P."/>
        </authorList>
    </citation>
    <scope>NUCLEOTIDE SEQUENCE [LARGE SCALE GENOMIC DNA]</scope>
    <source>
        <strain evidence="2 3">JCM 16608</strain>
    </source>
</reference>
<protein>
    <submittedName>
        <fullName evidence="2">Helix-turn-helix domain-containing protein</fullName>
    </submittedName>
</protein>
<dbReference type="OrthoDB" id="3789542at2"/>